<feature type="region of interest" description="Disordered" evidence="1">
    <location>
        <begin position="74"/>
        <end position="94"/>
    </location>
</feature>
<keyword evidence="3" id="KW-1185">Reference proteome</keyword>
<feature type="region of interest" description="Disordered" evidence="1">
    <location>
        <begin position="1"/>
        <end position="25"/>
    </location>
</feature>
<dbReference type="Proteomes" id="UP001153328">
    <property type="component" value="Unassembled WGS sequence"/>
</dbReference>
<accession>A0A9W4MKA0</accession>
<proteinExistence type="predicted"/>
<dbReference type="AlphaFoldDB" id="A0A9W4MKA0"/>
<evidence type="ECO:0000313" key="3">
    <source>
        <dbReference type="Proteomes" id="UP001153328"/>
    </source>
</evidence>
<dbReference type="EMBL" id="CAJVAX010000020">
    <property type="protein sequence ID" value="CAG7654293.1"/>
    <property type="molecule type" value="Genomic_DNA"/>
</dbReference>
<protein>
    <submittedName>
        <fullName evidence="2">Uncharacterized protein</fullName>
    </submittedName>
</protein>
<gene>
    <name evidence="2" type="ORF">SBRY_60429</name>
</gene>
<sequence>MPPEEDARDDDSSAGPADRHGGPCLHGSRALACVAHRRALLRAAAAGRAHRGVRPLGGARAAGRRAVRLAVRRDRLAGAGRPARHRRGGHLHPR</sequence>
<organism evidence="2 3">
    <name type="scientific">Actinacidiphila bryophytorum</name>
    <dbReference type="NCBI Taxonomy" id="1436133"/>
    <lineage>
        <taxon>Bacteria</taxon>
        <taxon>Bacillati</taxon>
        <taxon>Actinomycetota</taxon>
        <taxon>Actinomycetes</taxon>
        <taxon>Kitasatosporales</taxon>
        <taxon>Streptomycetaceae</taxon>
        <taxon>Actinacidiphila</taxon>
    </lineage>
</organism>
<evidence type="ECO:0000313" key="2">
    <source>
        <dbReference type="EMBL" id="CAG7654293.1"/>
    </source>
</evidence>
<evidence type="ECO:0000256" key="1">
    <source>
        <dbReference type="SAM" id="MobiDB-lite"/>
    </source>
</evidence>
<reference evidence="2" key="1">
    <citation type="submission" date="2021-06" db="EMBL/GenBank/DDBJ databases">
        <authorList>
            <person name="Arsene-Ploetze F."/>
        </authorList>
    </citation>
    <scope>NUCLEOTIDE SEQUENCE</scope>
    <source>
        <strain evidence="2">SBRY1</strain>
    </source>
</reference>
<name>A0A9W4MKA0_9ACTN</name>
<feature type="compositionally biased region" description="Basic residues" evidence="1">
    <location>
        <begin position="82"/>
        <end position="94"/>
    </location>
</feature>
<comment type="caution">
    <text evidence="2">The sequence shown here is derived from an EMBL/GenBank/DDBJ whole genome shotgun (WGS) entry which is preliminary data.</text>
</comment>